<accession>A0A835VAP8</accession>
<protein>
    <submittedName>
        <fullName evidence="2">Uncharacterized protein</fullName>
    </submittedName>
</protein>
<dbReference type="AlphaFoldDB" id="A0A835VAP8"/>
<sequence length="288" mass="31000">MDGANSDNESRSTSSFPHDPPLLEVLSRKKRKKKRWEFNPGVPLPGTRSSSSAVPPHPPPPPNDQFADVECPRVANNATIGRLKLVSSFSIDVLILLEPFISGDQIPPICCKLGLMDGICSSNGKIWILWSNRLSGSTHRVPCPSDPLPSLRGGMPPSFFFGFAYGQHSGPLRDLSGRTSWLTLLFVLPALGGSVVTSRHLALRDVCMLVAVLDLLGRRLSAIIFAGLLIPCDLGQLNFTWQAFDYFLRSKLGFGPPAGAGLSRHPPPGNDLGPLPDYVGACGVARSV</sequence>
<evidence type="ECO:0000313" key="3">
    <source>
        <dbReference type="Proteomes" id="UP000636800"/>
    </source>
</evidence>
<keyword evidence="3" id="KW-1185">Reference proteome</keyword>
<feature type="compositionally biased region" description="Polar residues" evidence="1">
    <location>
        <begin position="1"/>
        <end position="16"/>
    </location>
</feature>
<comment type="caution">
    <text evidence="2">The sequence shown here is derived from an EMBL/GenBank/DDBJ whole genome shotgun (WGS) entry which is preliminary data.</text>
</comment>
<evidence type="ECO:0000313" key="2">
    <source>
        <dbReference type="EMBL" id="KAG0489311.1"/>
    </source>
</evidence>
<name>A0A835VAP8_VANPL</name>
<organism evidence="2 3">
    <name type="scientific">Vanilla planifolia</name>
    <name type="common">Vanilla</name>
    <dbReference type="NCBI Taxonomy" id="51239"/>
    <lineage>
        <taxon>Eukaryota</taxon>
        <taxon>Viridiplantae</taxon>
        <taxon>Streptophyta</taxon>
        <taxon>Embryophyta</taxon>
        <taxon>Tracheophyta</taxon>
        <taxon>Spermatophyta</taxon>
        <taxon>Magnoliopsida</taxon>
        <taxon>Liliopsida</taxon>
        <taxon>Asparagales</taxon>
        <taxon>Orchidaceae</taxon>
        <taxon>Vanilloideae</taxon>
        <taxon>Vanilleae</taxon>
        <taxon>Vanilla</taxon>
    </lineage>
</organism>
<dbReference type="EMBL" id="JADCNL010000003">
    <property type="protein sequence ID" value="KAG0489311.1"/>
    <property type="molecule type" value="Genomic_DNA"/>
</dbReference>
<evidence type="ECO:0000256" key="1">
    <source>
        <dbReference type="SAM" id="MobiDB-lite"/>
    </source>
</evidence>
<reference evidence="2 3" key="1">
    <citation type="journal article" date="2020" name="Nat. Food">
        <title>A phased Vanilla planifolia genome enables genetic improvement of flavour and production.</title>
        <authorList>
            <person name="Hasing T."/>
            <person name="Tang H."/>
            <person name="Brym M."/>
            <person name="Khazi F."/>
            <person name="Huang T."/>
            <person name="Chambers A.H."/>
        </authorList>
    </citation>
    <scope>NUCLEOTIDE SEQUENCE [LARGE SCALE GENOMIC DNA]</scope>
    <source>
        <tissue evidence="2">Leaf</tissue>
    </source>
</reference>
<proteinExistence type="predicted"/>
<gene>
    <name evidence="2" type="ORF">HPP92_008122</name>
</gene>
<feature type="region of interest" description="Disordered" evidence="1">
    <location>
        <begin position="1"/>
        <end position="67"/>
    </location>
</feature>
<dbReference type="Proteomes" id="UP000636800">
    <property type="component" value="Chromosome 3"/>
</dbReference>